<evidence type="ECO:0008006" key="5">
    <source>
        <dbReference type="Google" id="ProtNLM"/>
    </source>
</evidence>
<feature type="signal peptide" evidence="2">
    <location>
        <begin position="1"/>
        <end position="25"/>
    </location>
</feature>
<sequence>MKKNKLFTLFSLTLLSMGTPLTSIAQVVAITQDTPAITTASNEETKSTQDKETKPVPTDEDKTDKDETESVTTEQDKTNQKKSEKQETEPEATEAPKKETSTPSDKKARAGNTENLKNDGLTWGNASWSFDADTGILTINSGTLGQVGSAPWKRTDERKIDAKKIKRISLTGTTKAPEKSEDLFRELSNLTEIEGLTNLDTSDVTTMLNMFRDCSSLVTLDLSNFTAEKVTDIRDMFRDCTSLLTVDLSKFNTKNVADMRGTFRGCTSLKSLDLSTFDTSESGITTLDKLFENVPLVSLTLGDNFKFVNKNSSLSKPKSLLSTSELLQDGRYLTGNWIKKDNQSAAYDTDKFMENYGKGDLKAGTYVAETKALTWGDAPYAFDSDTGVLTISQGTLDKTENAPWKLTGNRKIDAEKIKKIVFTGTTKAPVNATDLFRKLTSLTEFENLTYLDTSDVTSMLNMFCDATSLTTLDLSKFNTKNVSDMRGVFSGCKSLKSLDLSSFNTSAVKKMNQLFENVPLVSLTLGDAFRFVGDDSKLPKPAALNAGDKLTGKWIKKNRGSYPQSPGGFMKYYGKNELTAGTYVAEIEAPLLWGDAPWTFDKNTGTLTIESGRLVKSDTSPWKRDDDKKIDGTKIKKIIFTGPVLAPEDATELFRRLTSLTEFENLTYLDTSEVTNMDKMFYDCYDLKQLDLSNFNTSNVTSIVDMFFYCVSLKSLDLSKFDTKKMTDMTGLFKTCTGLKTLDLSSFNTLSKPKMTDMFNDTVLSSLTLGNEFRFIKDDSHLSNPAALTPGDLKREGNYLTGNWIKKDNQSAPYDTQKFMTNYGKGDLKAGTYVAETKALLWGDAPYAFDSDTGVLTISQGTLDKTENAPWKLTGNRKIDAEKIKKIVFTGTTKAPVNATDLFRKLTSLTEFENLTYLDTSDVTSMLNMFCDATSLSTLDLSKFNTKNVLDMRGVFSGFTSLKSLDLSSFDTSGIDTPRFGKTLDKLFENVPLVSLTLGDNFKFVNTNSSLSKPKSLLSTSDLQREGKYLTGNWIKKDNQSAAYDTDKFMENYGKGDLKAGTYVAETKALTWGDAPWAFDSDTGILTINSGTLDKPENAPWKLTDNRKVDAKKIKKINFTGVTKAPVNSKELFKALKTLTEIEGLTNLDTSDVTNMDEMFFDCYDLKKLDLSNFNTSKVTSIIDMFFYCVNLESLDLSKFDTKKMTDMTGLFKECQKLKTLDLSGFNTLSKPKMTDMFYNTVLSSLTLGDEFRFIGDDSKLPKPTALNAGDKLTGKWIKTNRGSYPQSPGGFMREYGKNELTAGTYVAEIEAPLLWGRCTLDI</sequence>
<dbReference type="GO" id="GO:0019005">
    <property type="term" value="C:SCF ubiquitin ligase complex"/>
    <property type="evidence" value="ECO:0007669"/>
    <property type="project" value="TreeGrafter"/>
</dbReference>
<dbReference type="EMBL" id="CP017195">
    <property type="protein sequence ID" value="QDJ27910.1"/>
    <property type="molecule type" value="Genomic_DNA"/>
</dbReference>
<protein>
    <recommendedName>
        <fullName evidence="5">BspA family leucine-rich repeat surface protein</fullName>
    </recommendedName>
</protein>
<dbReference type="RefSeq" id="WP_188347950.1">
    <property type="nucleotide sequence ID" value="NZ_CP017195.1"/>
</dbReference>
<organism evidence="3 4">
    <name type="scientific">Pseudolactococcus paracarnosus</name>
    <dbReference type="NCBI Taxonomy" id="2749962"/>
    <lineage>
        <taxon>Bacteria</taxon>
        <taxon>Bacillati</taxon>
        <taxon>Bacillota</taxon>
        <taxon>Bacilli</taxon>
        <taxon>Lactobacillales</taxon>
        <taxon>Streptococcaceae</taxon>
        <taxon>Pseudolactococcus</taxon>
    </lineage>
</organism>
<feature type="compositionally biased region" description="Basic and acidic residues" evidence="1">
    <location>
        <begin position="43"/>
        <end position="65"/>
    </location>
</feature>
<dbReference type="InterPro" id="IPR032675">
    <property type="entry name" value="LRR_dom_sf"/>
</dbReference>
<evidence type="ECO:0000313" key="3">
    <source>
        <dbReference type="EMBL" id="QDJ27910.1"/>
    </source>
</evidence>
<name>A0A7L4WEQ9_9LACT</name>
<feature type="region of interest" description="Disordered" evidence="1">
    <location>
        <begin position="37"/>
        <end position="124"/>
    </location>
</feature>
<proteinExistence type="predicted"/>
<dbReference type="InterPro" id="IPR011889">
    <property type="entry name" value="Liste_lipo_26"/>
</dbReference>
<dbReference type="SUPFAM" id="SSF52058">
    <property type="entry name" value="L domain-like"/>
    <property type="match status" value="3"/>
</dbReference>
<dbReference type="PANTHER" id="PTHR13318">
    <property type="entry name" value="PARTNER OF PAIRED, ISOFORM B-RELATED"/>
    <property type="match status" value="1"/>
</dbReference>
<dbReference type="GO" id="GO:0031146">
    <property type="term" value="P:SCF-dependent proteasomal ubiquitin-dependent protein catabolic process"/>
    <property type="evidence" value="ECO:0007669"/>
    <property type="project" value="TreeGrafter"/>
</dbReference>
<feature type="compositionally biased region" description="Basic and acidic residues" evidence="1">
    <location>
        <begin position="74"/>
        <end position="108"/>
    </location>
</feature>
<dbReference type="NCBIfam" id="TIGR02167">
    <property type="entry name" value="Liste_lipo_26"/>
    <property type="match status" value="13"/>
</dbReference>
<dbReference type="InterPro" id="IPR005046">
    <property type="entry name" value="DUF285"/>
</dbReference>
<reference evidence="3 4" key="1">
    <citation type="submission" date="2016-09" db="EMBL/GenBank/DDBJ databases">
        <title>Lactic acid bacteria from MAP meat Genome sequencing and assembly.</title>
        <authorList>
            <person name="Behr J."/>
            <person name="Hilgarth M."/>
            <person name="Vogel R.F."/>
        </authorList>
    </citation>
    <scope>NUCLEOTIDE SEQUENCE [LARGE SCALE GENOMIC DNA]</scope>
    <source>
        <strain evidence="3 4">TMW21615</strain>
    </source>
</reference>
<keyword evidence="2" id="KW-0732">Signal</keyword>
<evidence type="ECO:0000313" key="4">
    <source>
        <dbReference type="Proteomes" id="UP000516280"/>
    </source>
</evidence>
<dbReference type="Pfam" id="PF03382">
    <property type="entry name" value="DUF285"/>
    <property type="match status" value="5"/>
</dbReference>
<accession>A0A7L4WEQ9</accession>
<dbReference type="Gene3D" id="3.80.10.10">
    <property type="entry name" value="Ribonuclease Inhibitor"/>
    <property type="match status" value="5"/>
</dbReference>
<dbReference type="PANTHER" id="PTHR13318:SF190">
    <property type="entry name" value="PARTNER OF PAIRED, ISOFORM B"/>
    <property type="match status" value="1"/>
</dbReference>
<dbReference type="KEGG" id="lpaa:BHS01_04920"/>
<feature type="chain" id="PRO_5029684666" description="BspA family leucine-rich repeat surface protein" evidence="2">
    <location>
        <begin position="26"/>
        <end position="1323"/>
    </location>
</feature>
<dbReference type="Proteomes" id="UP000516280">
    <property type="component" value="Chromosome"/>
</dbReference>
<evidence type="ECO:0000256" key="1">
    <source>
        <dbReference type="SAM" id="MobiDB-lite"/>
    </source>
</evidence>
<gene>
    <name evidence="3" type="ORF">BHS01_04920</name>
</gene>
<evidence type="ECO:0000256" key="2">
    <source>
        <dbReference type="SAM" id="SignalP"/>
    </source>
</evidence>